<evidence type="ECO:0000313" key="2">
    <source>
        <dbReference type="Proteomes" id="UP001204562"/>
    </source>
</evidence>
<protein>
    <submittedName>
        <fullName evidence="1">GIY-YIG nuclease family protein</fullName>
    </submittedName>
</protein>
<accession>A0AAW5JP47</accession>
<sequence length="118" mass="12933">MARTESQRQLLAAYKQRPIVGGVCAIRCPAAGRTLLLAAPNPEGQRNRFAFSVSTGACVHAALARDWRAFGPDSFTFEVLETLERGPGQTDAAFRADLETLRDIWRDKLTAEGAALYH</sequence>
<dbReference type="EMBL" id="JANFYS010000001">
    <property type="protein sequence ID" value="MCQ4768905.1"/>
    <property type="molecule type" value="Genomic_DNA"/>
</dbReference>
<reference evidence="1" key="1">
    <citation type="submission" date="2022-06" db="EMBL/GenBank/DDBJ databases">
        <title>Isolation of gut microbiota from human fecal samples.</title>
        <authorList>
            <person name="Pamer E.G."/>
            <person name="Barat B."/>
            <person name="Waligurski E."/>
            <person name="Medina S."/>
            <person name="Paddock L."/>
            <person name="Mostad J."/>
        </authorList>
    </citation>
    <scope>NUCLEOTIDE SEQUENCE</scope>
    <source>
        <strain evidence="1">DFI.9.91</strain>
    </source>
</reference>
<comment type="caution">
    <text evidence="1">The sequence shown here is derived from an EMBL/GenBank/DDBJ whole genome shotgun (WGS) entry which is preliminary data.</text>
</comment>
<dbReference type="RefSeq" id="WP_256302847.1">
    <property type="nucleotide sequence ID" value="NZ_JANFYS010000001.1"/>
</dbReference>
<evidence type="ECO:0000313" key="1">
    <source>
        <dbReference type="EMBL" id="MCQ4768905.1"/>
    </source>
</evidence>
<gene>
    <name evidence="1" type="ORF">NE579_00290</name>
</gene>
<name>A0AAW5JP47_9FIRM</name>
<dbReference type="CDD" id="cd10451">
    <property type="entry name" value="GIY-YIG_LuxR_like"/>
    <property type="match status" value="1"/>
</dbReference>
<dbReference type="AlphaFoldDB" id="A0AAW5JP47"/>
<organism evidence="1 2">
    <name type="scientific">Intestinimonas massiliensis</name>
    <name type="common">ex Afouda et al. 2020</name>
    <dbReference type="NCBI Taxonomy" id="1673721"/>
    <lineage>
        <taxon>Bacteria</taxon>
        <taxon>Bacillati</taxon>
        <taxon>Bacillota</taxon>
        <taxon>Clostridia</taxon>
        <taxon>Eubacteriales</taxon>
        <taxon>Intestinimonas</taxon>
    </lineage>
</organism>
<dbReference type="Proteomes" id="UP001204562">
    <property type="component" value="Unassembled WGS sequence"/>
</dbReference>
<proteinExistence type="predicted"/>